<organism evidence="2 3">
    <name type="scientific">Mycolicibacterium mucogenicum DSM 44124</name>
    <dbReference type="NCBI Taxonomy" id="1226753"/>
    <lineage>
        <taxon>Bacteria</taxon>
        <taxon>Bacillati</taxon>
        <taxon>Actinomycetota</taxon>
        <taxon>Actinomycetes</taxon>
        <taxon>Mycobacteriales</taxon>
        <taxon>Mycobacteriaceae</taxon>
        <taxon>Mycolicibacterium</taxon>
    </lineage>
</organism>
<name>A0A8E4R9Q3_MYCMU</name>
<reference evidence="2 3" key="2">
    <citation type="journal article" date="2019" name="Sci. Rep.">
        <title>Insight into the biology of Mycobacterium mucogenicum and Mycobacterium neoaurum clade members.</title>
        <authorList>
            <person name="Behra P.R.K."/>
            <person name="Pettersson B.M.F."/>
            <person name="Ramesh M."/>
            <person name="Dasgupta S."/>
            <person name="Kirsebom L.A."/>
        </authorList>
    </citation>
    <scope>NUCLEOTIDE SEQUENCE [LARGE SCALE GENOMIC DNA]</scope>
    <source>
        <strain evidence="2 3">DSM 44124</strain>
    </source>
</reference>
<evidence type="ECO:0000313" key="2">
    <source>
        <dbReference type="EMBL" id="QPG70155.1"/>
    </source>
</evidence>
<reference evidence="2 3" key="1">
    <citation type="journal article" date="2019" name="BMC Evol. Biol.">
        <title>Comparative genomics of Mycobacterium mucogenicum and Mycobacterium neoaurum clade members emphasizing tRNA and non-coding RNA.</title>
        <authorList>
            <person name="Behra P.R.K."/>
            <person name="Pettersson B.M.F."/>
            <person name="Das S."/>
            <person name="Dasgupta S."/>
            <person name="Kirsebom L.A."/>
        </authorList>
    </citation>
    <scope>NUCLEOTIDE SEQUENCE [LARGE SCALE GENOMIC DNA]</scope>
    <source>
        <strain evidence="2 3">DSM 44124</strain>
    </source>
</reference>
<dbReference type="RefSeq" id="WP_053854489.1">
    <property type="nucleotide sequence ID" value="NZ_ANBS01000001.1"/>
</dbReference>
<evidence type="ECO:0000313" key="3">
    <source>
        <dbReference type="Proteomes" id="UP000309231"/>
    </source>
</evidence>
<evidence type="ECO:0000256" key="1">
    <source>
        <dbReference type="SAM" id="MobiDB-lite"/>
    </source>
</evidence>
<dbReference type="GeneID" id="76724015"/>
<accession>A0A8E4R9Q3</accession>
<feature type="region of interest" description="Disordered" evidence="1">
    <location>
        <begin position="494"/>
        <end position="513"/>
    </location>
</feature>
<dbReference type="EMBL" id="CP062008">
    <property type="protein sequence ID" value="QPG70155.1"/>
    <property type="molecule type" value="Genomic_DNA"/>
</dbReference>
<dbReference type="InterPro" id="IPR027417">
    <property type="entry name" value="P-loop_NTPase"/>
</dbReference>
<dbReference type="SUPFAM" id="SSF52540">
    <property type="entry name" value="P-loop containing nucleoside triphosphate hydrolases"/>
    <property type="match status" value="1"/>
</dbReference>
<keyword evidence="3" id="KW-1185">Reference proteome</keyword>
<dbReference type="Gene3D" id="3.40.50.300">
    <property type="entry name" value="P-loop containing nucleotide triphosphate hydrolases"/>
    <property type="match status" value="1"/>
</dbReference>
<dbReference type="Proteomes" id="UP000309231">
    <property type="component" value="Chromosome"/>
</dbReference>
<protein>
    <submittedName>
        <fullName evidence="2">Uncharacterized protein</fullName>
    </submittedName>
</protein>
<dbReference type="KEGG" id="mmuc:C1S78_003820"/>
<proteinExistence type="predicted"/>
<sequence length="767" mass="82460">MTGGEHSLAAMSETEWAQAVAAQLGIEASEDIAHVESVLLEHGIRPGRPRAPHRLRVLAAYFAGIKHVSASSASTEHGEDDVSTVDVPFAFAHEFDDGFTAFATNRINDAGKSTILGVILWALHGKAPVPTLQADVRSRWMREAAVLFDVDGVRHLTTWRIEAGTPSGGIYVLSPGAEFKVGVLRTKGLEAAAIELDTLVVAGTDADLVDGDAVVTEFDIADSASQVKWPANEQVETYLELGTAASIALFNTEDEFEAAVSGVMLDRLDLEPVLVYTKNPGALDESDGKVTQHGWGALSQALSIIDPTTSAVLGEHSILIQHLMAVFLGSGWSQPAGTAHRLLRKTNGEIAARRRRRAIDRDANEREIDTMKDQLAELNLKLSAFGDVPAFDAVMVAAAQANADAVAAAQAHRRMLKLAATWGDAERAREEAVRDLHALTEAVATRRFFHSLRPSCCPRCDADIDVGKWAREKEGHCSLCDSEFIGAAPEESTAVEGQASAHVASGDTGDLGDEEDQLAAMRRQVDELASLAVELDAQHDAARSERERLDEIAERSASLLASLDRAVSEERYNVERQISRLEGRIAEREALAEAAEDGGDDSDHLEFAQKVFQAARTLAVTQRDEEQKETLLLVSDVLTRLGSEFGIRNLEKATLRANGHLPVVKGGETENFSGLNAGERLRLKIALIVGLLSAGSQTGRGRHPGLLVVDDLTTHEINPGDVAKIANSLYAIDGLQFLTASTLGPELIEVVGQERVVMPAEGDAVLF</sequence>
<gene>
    <name evidence="2" type="ORF">C1S78_003820</name>
</gene>
<dbReference type="AlphaFoldDB" id="A0A8E4R9Q3"/>